<name>A0A7Z0QAA1_9BRAD</name>
<reference evidence="4 5" key="1">
    <citation type="journal article" date="2017" name="Syst. Appl. Microbiol.">
        <title>Soybeans inoculated with root zone soils of Canadian native legumes harbour diverse and novel Bradyrhizobium spp. that possess agricultural potential.</title>
        <authorList>
            <person name="Bromfield E.S.P."/>
            <person name="Cloutier S."/>
            <person name="Tambong J.T."/>
            <person name="Tran Thi T.V."/>
        </authorList>
    </citation>
    <scope>NUCLEOTIDE SEQUENCE [LARGE SCALE GENOMIC DNA]</scope>
    <source>
        <strain evidence="4 5">323S2</strain>
    </source>
</reference>
<evidence type="ECO:0000313" key="3">
    <source>
        <dbReference type="EMBL" id="UEM13263.1"/>
    </source>
</evidence>
<gene>
    <name evidence="4" type="ORF">G6321_00051385</name>
    <name evidence="2" type="ORF">G6321_17020</name>
    <name evidence="3" type="ORF">J4G43_002630</name>
    <name evidence="1" type="ORF">J4G43_04875</name>
</gene>
<dbReference type="KEGG" id="bban:J4G43_002630"/>
<evidence type="ECO:0000313" key="6">
    <source>
        <dbReference type="Proteomes" id="UP000664702"/>
    </source>
</evidence>
<dbReference type="EMBL" id="CP088280">
    <property type="protein sequence ID" value="UGX93883.1"/>
    <property type="molecule type" value="Genomic_DNA"/>
</dbReference>
<organism evidence="2">
    <name type="scientific">Bradyrhizobium barranii subsp. barranii</name>
    <dbReference type="NCBI Taxonomy" id="2823807"/>
    <lineage>
        <taxon>Bacteria</taxon>
        <taxon>Pseudomonadati</taxon>
        <taxon>Pseudomonadota</taxon>
        <taxon>Alphaproteobacteria</taxon>
        <taxon>Hyphomicrobiales</taxon>
        <taxon>Nitrobacteraceae</taxon>
        <taxon>Bradyrhizobium</taxon>
        <taxon>Bradyrhizobium barranii</taxon>
    </lineage>
</organism>
<dbReference type="RefSeq" id="WP_155258100.1">
    <property type="nucleotide sequence ID" value="NZ_CP086136.1"/>
</dbReference>
<dbReference type="EMBL" id="JACBFH010000001">
    <property type="protein sequence ID" value="NYY90058.1"/>
    <property type="molecule type" value="Genomic_DNA"/>
</dbReference>
<evidence type="ECO:0000313" key="5">
    <source>
        <dbReference type="Proteomes" id="UP000564836"/>
    </source>
</evidence>
<dbReference type="Proteomes" id="UP000664702">
    <property type="component" value="Chromosome"/>
</dbReference>
<sequence length="72" mass="8307">MKKIANLRDGVTNTKRMLTPKALRKPLRSRNRNDRRWMPARRIGAMAAYPDDAQDSVFPLLRRKLRVGISCG</sequence>
<reference evidence="1" key="3">
    <citation type="submission" date="2021-03" db="EMBL/GenBank/DDBJ databases">
        <title>Whole Genome Sequence of Bradyrhizobium sp. Strain 144S4.</title>
        <authorList>
            <person name="Bromfield E.S.P."/>
            <person name="Cloutier S."/>
        </authorList>
    </citation>
    <scope>NUCLEOTIDE SEQUENCE [LARGE SCALE GENOMIC DNA]</scope>
    <source>
        <strain evidence="1">144S4</strain>
    </source>
</reference>
<evidence type="ECO:0000313" key="4">
    <source>
        <dbReference type="EMBL" id="UGX93883.1"/>
    </source>
</evidence>
<evidence type="ECO:0000313" key="2">
    <source>
        <dbReference type="EMBL" id="NYY90058.1"/>
    </source>
</evidence>
<dbReference type="AlphaFoldDB" id="A0A7Z0QAA1"/>
<accession>A0A7Z0QAA1</accession>
<evidence type="ECO:0000313" key="1">
    <source>
        <dbReference type="EMBL" id="MBO1860337.1"/>
    </source>
</evidence>
<dbReference type="EMBL" id="CP086136">
    <property type="protein sequence ID" value="UEM13263.1"/>
    <property type="molecule type" value="Genomic_DNA"/>
</dbReference>
<protein>
    <submittedName>
        <fullName evidence="2">Uncharacterized protein</fullName>
    </submittedName>
</protein>
<reference evidence="2" key="2">
    <citation type="submission" date="2020-06" db="EMBL/GenBank/DDBJ databases">
        <title>Whole Genome Sequence of Bradyrhizobium sp. Strain 323S2.</title>
        <authorList>
            <person name="Bromfield E.S.P."/>
        </authorList>
    </citation>
    <scope>NUCLEOTIDE SEQUENCE [LARGE SCALE GENOMIC DNA]</scope>
    <source>
        <strain evidence="2">323S2</strain>
    </source>
</reference>
<proteinExistence type="predicted"/>
<dbReference type="EMBL" id="JAGEMI010000001">
    <property type="protein sequence ID" value="MBO1860337.1"/>
    <property type="molecule type" value="Genomic_DNA"/>
</dbReference>
<dbReference type="Proteomes" id="UP000564836">
    <property type="component" value="Chromosome"/>
</dbReference>
<reference evidence="5 6" key="4">
    <citation type="journal article" date="2022" name="Int. J. Syst. Evol. Microbiol.">
        <title>Strains of Bradyrhizobium barranii sp. nov. associated with legumes native to Canada are symbionts of soybeans and belong to different subspecies (subsp. barranii subsp. nov. and subsp. apii subsp. nov.) and symbiovars (sv. glycinearum and sv. septentrionale).</title>
        <authorList>
            <person name="Bromfield E.S.P."/>
            <person name="Cloutier S."/>
            <person name="Wasai-Hara S."/>
            <person name="Minamisawa K."/>
        </authorList>
    </citation>
    <scope>NUCLEOTIDE SEQUENCE [LARGE SCALE GENOMIC DNA]</scope>
    <source>
        <strain evidence="6">144S4</strain>
        <strain evidence="3 5">323S2</strain>
    </source>
</reference>